<dbReference type="EMBL" id="UINC01021128">
    <property type="protein sequence ID" value="SVA88024.1"/>
    <property type="molecule type" value="Genomic_DNA"/>
</dbReference>
<sequence length="170" mass="18128">MKQYFTGFFTAFCLTASAFLFLGAQNNDLGDVIVRSLKVIDDEGNEVVTLASYKLGGFIWVWNNRGAQAVEMSVDGNSGGYFRANDIGGKSQVEVRAGGNDSRGGLIETYNATGAMTSYLGTGKSGIGILRTFNDTGVETGYFGTSKDRDGMVVLSDKNGQIGWSVNGKQ</sequence>
<organism evidence="1">
    <name type="scientific">marine metagenome</name>
    <dbReference type="NCBI Taxonomy" id="408172"/>
    <lineage>
        <taxon>unclassified sequences</taxon>
        <taxon>metagenomes</taxon>
        <taxon>ecological metagenomes</taxon>
    </lineage>
</organism>
<name>A0A381ZFX8_9ZZZZ</name>
<dbReference type="AlphaFoldDB" id="A0A381ZFX8"/>
<proteinExistence type="predicted"/>
<protein>
    <submittedName>
        <fullName evidence="1">Uncharacterized protein</fullName>
    </submittedName>
</protein>
<evidence type="ECO:0000313" key="1">
    <source>
        <dbReference type="EMBL" id="SVA88024.1"/>
    </source>
</evidence>
<accession>A0A381ZFX8</accession>
<reference evidence="1" key="1">
    <citation type="submission" date="2018-05" db="EMBL/GenBank/DDBJ databases">
        <authorList>
            <person name="Lanie J.A."/>
            <person name="Ng W.-L."/>
            <person name="Kazmierczak K.M."/>
            <person name="Andrzejewski T.M."/>
            <person name="Davidsen T.M."/>
            <person name="Wayne K.J."/>
            <person name="Tettelin H."/>
            <person name="Glass J.I."/>
            <person name="Rusch D."/>
            <person name="Podicherti R."/>
            <person name="Tsui H.-C.T."/>
            <person name="Winkler M.E."/>
        </authorList>
    </citation>
    <scope>NUCLEOTIDE SEQUENCE</scope>
</reference>
<gene>
    <name evidence="1" type="ORF">METZ01_LOCUS140878</name>
</gene>